<name>A0A2W2BUD2_9ACTN</name>
<evidence type="ECO:0000313" key="1">
    <source>
        <dbReference type="EMBL" id="PZF79719.1"/>
    </source>
</evidence>
<organism evidence="1 2">
    <name type="scientific">Jiangella anatolica</name>
    <dbReference type="NCBI Taxonomy" id="2670374"/>
    <lineage>
        <taxon>Bacteria</taxon>
        <taxon>Bacillati</taxon>
        <taxon>Actinomycetota</taxon>
        <taxon>Actinomycetes</taxon>
        <taxon>Jiangellales</taxon>
        <taxon>Jiangellaceae</taxon>
        <taxon>Jiangella</taxon>
    </lineage>
</organism>
<dbReference type="AlphaFoldDB" id="A0A2W2BUD2"/>
<proteinExistence type="predicted"/>
<reference evidence="1 2" key="1">
    <citation type="submission" date="2018-01" db="EMBL/GenBank/DDBJ databases">
        <title>Draft genome sequence of Jiangella sp. GTF31.</title>
        <authorList>
            <person name="Sahin N."/>
            <person name="Ay H."/>
            <person name="Saygin H."/>
        </authorList>
    </citation>
    <scope>NUCLEOTIDE SEQUENCE [LARGE SCALE GENOMIC DNA]</scope>
    <source>
        <strain evidence="1 2">GTF31</strain>
    </source>
</reference>
<gene>
    <name evidence="1" type="ORF">C1I92_29830</name>
</gene>
<evidence type="ECO:0008006" key="3">
    <source>
        <dbReference type="Google" id="ProtNLM"/>
    </source>
</evidence>
<protein>
    <recommendedName>
        <fullName evidence="3">DUF2785 domain-containing protein</fullName>
    </recommendedName>
</protein>
<evidence type="ECO:0000313" key="2">
    <source>
        <dbReference type="Proteomes" id="UP000248764"/>
    </source>
</evidence>
<comment type="caution">
    <text evidence="1">The sequence shown here is derived from an EMBL/GenBank/DDBJ whole genome shotgun (WGS) entry which is preliminary data.</text>
</comment>
<dbReference type="Pfam" id="PF10978">
    <property type="entry name" value="DUF2785"/>
    <property type="match status" value="1"/>
</dbReference>
<dbReference type="Proteomes" id="UP000248764">
    <property type="component" value="Unassembled WGS sequence"/>
</dbReference>
<sequence>MTLDDVVERRHVTERSSRHLASLHGGGSARIAPVQQSYWEQVVADGFRLPQGAALDELTIELVTMLGDTDPHVREDIARSVLQTWIREGVYDDLLIGLGDGLALGLKKGLGEEGTDSVLRRSFSASVLAEVIARDNVTHGLHPAAVLTWADQAVGWLLGERDLRGWTPSQGWANAVVHGADILGALSASRHLGADELRVLLDVVAERLTTPTRHRFSAGEEQRLAYATMSVLHRDLVTIDSLEGWLDRLAQAWRDDARPPSSRAAARENTLDYLRALHLQLLLGVQGTPAQNVASTVHPMPAVRSDLLLAMQSTLRSSAPWLYRQP</sequence>
<keyword evidence="2" id="KW-1185">Reference proteome</keyword>
<dbReference type="EMBL" id="POTW01000121">
    <property type="protein sequence ID" value="PZF79719.1"/>
    <property type="molecule type" value="Genomic_DNA"/>
</dbReference>
<accession>A0A2W2BUD2</accession>
<dbReference type="InterPro" id="IPR021247">
    <property type="entry name" value="DUF2785"/>
</dbReference>